<evidence type="ECO:0000256" key="6">
    <source>
        <dbReference type="ARBA" id="ARBA00023242"/>
    </source>
</evidence>
<keyword evidence="4" id="KW-1133">Transmembrane helix</keyword>
<proteinExistence type="predicted"/>
<keyword evidence="2" id="KW-0597">Phosphoprotein</keyword>
<evidence type="ECO:0000256" key="4">
    <source>
        <dbReference type="ARBA" id="ARBA00022989"/>
    </source>
</evidence>
<accession>A0A2N3N208</accession>
<comment type="caution">
    <text evidence="10">The sequence shown here is derived from an EMBL/GenBank/DDBJ whole genome shotgun (WGS) entry which is preliminary data.</text>
</comment>
<sequence>MSDYDGLEYLQEGFQPESLTMPRLRSILVKHNVSYPSTAKKPVLIDLFNENIVPQRKKFLARAAKAKRSSSGIVNAGMEDAFDLEPPKSARRSRSPRKSTRVKNEDFDEPTLPAYSSRSSRSASRQLAQTSDTDTPPDTIRRSRRTITPRIKSEEPDDHHFGRLSTDRLSTEDSVFTSDNPFQSGSSPAPAKTPNSRRSKTPKSSSRRRTDGHFYTSEEDARDVVSYDRATKPLRRKVSEPPELEPGEEFTPEAQLELQQEWASHGKIDVVPRHKAQPERKSMLVTSLWVLLTALLTAYAAWYRQEKIAVGYCGLGRPVTQIIPPEVPLPDWVIPFVEPQCEPCPPHAYCYSNFEARCEPDFILKPHPLSFGGLVPLPPTCEADGEKVRRVKAVADKAVEELRERRAQFECGETITETGEKLQTPVIEVEELKETVSRKRNKRLNKQDFDDLWAAALGEVQGREEVEVQEKTGAGGLPNTYLSSSSLARVPLTCAIKRSVVNGLERHRLSIGSVIGILLLSLYARSRYLSERAAAAKVPALVDLVLDRLSKQKELGEEDLDDPWLFLPNLRDDVLRSVHSLPARERLWQRVRAVVEQNSNVRTGQREGRNGEFGRAWEWIGPMAGDGARRRKSGRVSWGPNVKGDETPDTSDRTHTKWEESRPIY</sequence>
<evidence type="ECO:0000256" key="2">
    <source>
        <dbReference type="ARBA" id="ARBA00022553"/>
    </source>
</evidence>
<dbReference type="PANTHER" id="PTHR47808:SF2">
    <property type="entry name" value="LEM DOMAIN-CONTAINING PROTEIN 2"/>
    <property type="match status" value="1"/>
</dbReference>
<evidence type="ECO:0000313" key="11">
    <source>
        <dbReference type="Proteomes" id="UP000233524"/>
    </source>
</evidence>
<evidence type="ECO:0000256" key="3">
    <source>
        <dbReference type="ARBA" id="ARBA00022692"/>
    </source>
</evidence>
<dbReference type="GO" id="GO:0034399">
    <property type="term" value="C:nuclear periphery"/>
    <property type="evidence" value="ECO:0007669"/>
    <property type="project" value="TreeGrafter"/>
</dbReference>
<keyword evidence="6" id="KW-0539">Nucleus</keyword>
<feature type="compositionally biased region" description="Basic and acidic residues" evidence="7">
    <location>
        <begin position="151"/>
        <end position="171"/>
    </location>
</feature>
<feature type="domain" description="Man1/Src1-like C-terminal" evidence="8">
    <location>
        <begin position="291"/>
        <end position="622"/>
    </location>
</feature>
<feature type="compositionally biased region" description="Basic and acidic residues" evidence="7">
    <location>
        <begin position="643"/>
        <end position="665"/>
    </location>
</feature>
<dbReference type="InterPro" id="IPR011015">
    <property type="entry name" value="LEM/LEM-like_dom_sf"/>
</dbReference>
<dbReference type="GO" id="GO:0005637">
    <property type="term" value="C:nuclear inner membrane"/>
    <property type="evidence" value="ECO:0007669"/>
    <property type="project" value="UniProtKB-SubCell"/>
</dbReference>
<dbReference type="CDD" id="cd12935">
    <property type="entry name" value="LEM_like"/>
    <property type="match status" value="1"/>
</dbReference>
<dbReference type="FunCoup" id="A0A2N3N208">
    <property type="interactions" value="34"/>
</dbReference>
<feature type="compositionally biased region" description="Polar residues" evidence="7">
    <location>
        <begin position="172"/>
        <end position="187"/>
    </location>
</feature>
<feature type="domain" description="HeH/LEM" evidence="9">
    <location>
        <begin position="16"/>
        <end position="50"/>
    </location>
</feature>
<feature type="region of interest" description="Disordered" evidence="7">
    <location>
        <begin position="84"/>
        <end position="253"/>
    </location>
</feature>
<dbReference type="InterPro" id="IPR041885">
    <property type="entry name" value="MAN1_winged_helix_dom"/>
</dbReference>
<dbReference type="GO" id="GO:0071763">
    <property type="term" value="P:nuclear membrane organization"/>
    <property type="evidence" value="ECO:0007669"/>
    <property type="project" value="TreeGrafter"/>
</dbReference>
<dbReference type="VEuPathDB" id="FungiDB:jhhlp_007213"/>
<dbReference type="Proteomes" id="UP000233524">
    <property type="component" value="Unassembled WGS sequence"/>
</dbReference>
<dbReference type="Pfam" id="PF09402">
    <property type="entry name" value="MSC"/>
    <property type="match status" value="1"/>
</dbReference>
<keyword evidence="5" id="KW-0472">Membrane</keyword>
<reference evidence="10 11" key="1">
    <citation type="journal article" date="2017" name="G3 (Bethesda)">
        <title>First Draft Genome Sequence of the Pathogenic Fungus Lomentospora prolificans (Formerly Scedosporium prolificans).</title>
        <authorList>
            <person name="Luo R."/>
            <person name="Zimin A."/>
            <person name="Workman R."/>
            <person name="Fan Y."/>
            <person name="Pertea G."/>
            <person name="Grossman N."/>
            <person name="Wear M.P."/>
            <person name="Jia B."/>
            <person name="Miller H."/>
            <person name="Casadevall A."/>
            <person name="Timp W."/>
            <person name="Zhang S.X."/>
            <person name="Salzberg S.L."/>
        </authorList>
    </citation>
    <scope>NUCLEOTIDE SEQUENCE [LARGE SCALE GENOMIC DNA]</scope>
    <source>
        <strain evidence="10 11">JHH-5317</strain>
    </source>
</reference>
<dbReference type="STRING" id="41688.A0A2N3N208"/>
<feature type="compositionally biased region" description="Low complexity" evidence="7">
    <location>
        <begin position="116"/>
        <end position="138"/>
    </location>
</feature>
<dbReference type="InterPro" id="IPR025856">
    <property type="entry name" value="HeH/LEM_domain"/>
</dbReference>
<evidence type="ECO:0000259" key="8">
    <source>
        <dbReference type="Pfam" id="PF09402"/>
    </source>
</evidence>
<evidence type="ECO:0000256" key="7">
    <source>
        <dbReference type="SAM" id="MobiDB-lite"/>
    </source>
</evidence>
<evidence type="ECO:0008006" key="12">
    <source>
        <dbReference type="Google" id="ProtNLM"/>
    </source>
</evidence>
<dbReference type="GO" id="GO:0005783">
    <property type="term" value="C:endoplasmic reticulum"/>
    <property type="evidence" value="ECO:0007669"/>
    <property type="project" value="TreeGrafter"/>
</dbReference>
<evidence type="ECO:0000259" key="9">
    <source>
        <dbReference type="Pfam" id="PF12949"/>
    </source>
</evidence>
<organism evidence="10 11">
    <name type="scientific">Lomentospora prolificans</name>
    <dbReference type="NCBI Taxonomy" id="41688"/>
    <lineage>
        <taxon>Eukaryota</taxon>
        <taxon>Fungi</taxon>
        <taxon>Dikarya</taxon>
        <taxon>Ascomycota</taxon>
        <taxon>Pezizomycotina</taxon>
        <taxon>Sordariomycetes</taxon>
        <taxon>Hypocreomycetidae</taxon>
        <taxon>Microascales</taxon>
        <taxon>Microascaceae</taxon>
        <taxon>Lomentospora</taxon>
    </lineage>
</organism>
<feature type="region of interest" description="Disordered" evidence="7">
    <location>
        <begin position="624"/>
        <end position="665"/>
    </location>
</feature>
<name>A0A2N3N208_9PEZI</name>
<evidence type="ECO:0000313" key="10">
    <source>
        <dbReference type="EMBL" id="PKS06465.1"/>
    </source>
</evidence>
<protein>
    <recommendedName>
        <fullName evidence="12">LEM-like domain-containing protein</fullName>
    </recommendedName>
</protein>
<dbReference type="AlphaFoldDB" id="A0A2N3N208"/>
<evidence type="ECO:0000256" key="1">
    <source>
        <dbReference type="ARBA" id="ARBA00004540"/>
    </source>
</evidence>
<dbReference type="InterPro" id="IPR018996">
    <property type="entry name" value="Man1/Src1-like_C"/>
</dbReference>
<feature type="compositionally biased region" description="Basic residues" evidence="7">
    <location>
        <begin position="89"/>
        <end position="101"/>
    </location>
</feature>
<gene>
    <name evidence="10" type="ORF">jhhlp_007213</name>
</gene>
<dbReference type="Gene3D" id="1.10.720.40">
    <property type="match status" value="1"/>
</dbReference>
<dbReference type="InParanoid" id="A0A2N3N208"/>
<feature type="compositionally biased region" description="Acidic residues" evidence="7">
    <location>
        <begin position="242"/>
        <end position="251"/>
    </location>
</feature>
<keyword evidence="11" id="KW-1185">Reference proteome</keyword>
<evidence type="ECO:0000256" key="5">
    <source>
        <dbReference type="ARBA" id="ARBA00023136"/>
    </source>
</evidence>
<dbReference type="EMBL" id="NLAX01001034">
    <property type="protein sequence ID" value="PKS06465.1"/>
    <property type="molecule type" value="Genomic_DNA"/>
</dbReference>
<dbReference type="OrthoDB" id="2503928at2759"/>
<feature type="compositionally biased region" description="Basic and acidic residues" evidence="7">
    <location>
        <begin position="222"/>
        <end position="231"/>
    </location>
</feature>
<dbReference type="Pfam" id="PF12949">
    <property type="entry name" value="HeH"/>
    <property type="match status" value="1"/>
</dbReference>
<dbReference type="PANTHER" id="PTHR47808">
    <property type="entry name" value="INNER NUCLEAR MEMBRANE PROTEIN HEH2-RELATED"/>
    <property type="match status" value="1"/>
</dbReference>
<feature type="compositionally biased region" description="Basic residues" evidence="7">
    <location>
        <begin position="195"/>
        <end position="207"/>
    </location>
</feature>
<dbReference type="GO" id="GO:0003682">
    <property type="term" value="F:chromatin binding"/>
    <property type="evidence" value="ECO:0007669"/>
    <property type="project" value="InterPro"/>
</dbReference>
<comment type="subcellular location">
    <subcellularLocation>
        <location evidence="1">Nucleus inner membrane</location>
    </subcellularLocation>
</comment>
<dbReference type="Gene3D" id="1.10.10.1180">
    <property type="entry name" value="MAN1, winged-helix domain"/>
    <property type="match status" value="1"/>
</dbReference>
<keyword evidence="3" id="KW-0812">Transmembrane</keyword>
<dbReference type="InterPro" id="IPR044780">
    <property type="entry name" value="Heh2/Src1"/>
</dbReference>